<proteinExistence type="predicted"/>
<evidence type="ECO:0000313" key="9">
    <source>
        <dbReference type="EMBL" id="MDC7676870.1"/>
    </source>
</evidence>
<feature type="domain" description="Major facilitator superfamily (MFS) profile" evidence="8">
    <location>
        <begin position="22"/>
        <end position="550"/>
    </location>
</feature>
<evidence type="ECO:0000256" key="3">
    <source>
        <dbReference type="ARBA" id="ARBA00022475"/>
    </source>
</evidence>
<dbReference type="Gene3D" id="1.20.1250.20">
    <property type="entry name" value="MFS general substrate transporter like domains"/>
    <property type="match status" value="3"/>
</dbReference>
<organism evidence="9 10">
    <name type="scientific">Asticcacaulis machinosus</name>
    <dbReference type="NCBI Taxonomy" id="2984211"/>
    <lineage>
        <taxon>Bacteria</taxon>
        <taxon>Pseudomonadati</taxon>
        <taxon>Pseudomonadota</taxon>
        <taxon>Alphaproteobacteria</taxon>
        <taxon>Caulobacterales</taxon>
        <taxon>Caulobacteraceae</taxon>
        <taxon>Asticcacaulis</taxon>
    </lineage>
</organism>
<dbReference type="Pfam" id="PF00083">
    <property type="entry name" value="Sugar_tr"/>
    <property type="match status" value="1"/>
</dbReference>
<keyword evidence="4 7" id="KW-0812">Transmembrane</keyword>
<evidence type="ECO:0000256" key="5">
    <source>
        <dbReference type="ARBA" id="ARBA00022989"/>
    </source>
</evidence>
<dbReference type="PANTHER" id="PTHR43045:SF7">
    <property type="entry name" value="MAJOR FACILITATOR SUPERFAMILY TRANSPORTER"/>
    <property type="match status" value="1"/>
</dbReference>
<feature type="transmembrane region" description="Helical" evidence="7">
    <location>
        <begin position="94"/>
        <end position="112"/>
    </location>
</feature>
<dbReference type="InterPro" id="IPR020846">
    <property type="entry name" value="MFS_dom"/>
</dbReference>
<dbReference type="PANTHER" id="PTHR43045">
    <property type="entry name" value="SHIKIMATE TRANSPORTER"/>
    <property type="match status" value="1"/>
</dbReference>
<evidence type="ECO:0000256" key="2">
    <source>
        <dbReference type="ARBA" id="ARBA00022448"/>
    </source>
</evidence>
<feature type="transmembrane region" description="Helical" evidence="7">
    <location>
        <begin position="317"/>
        <end position="337"/>
    </location>
</feature>
<evidence type="ECO:0000256" key="1">
    <source>
        <dbReference type="ARBA" id="ARBA00004651"/>
    </source>
</evidence>
<evidence type="ECO:0000256" key="4">
    <source>
        <dbReference type="ARBA" id="ARBA00022692"/>
    </source>
</evidence>
<accession>A0ABT5HL57</accession>
<dbReference type="PROSITE" id="PS50850">
    <property type="entry name" value="MFS"/>
    <property type="match status" value="1"/>
</dbReference>
<evidence type="ECO:0000256" key="7">
    <source>
        <dbReference type="SAM" id="Phobius"/>
    </source>
</evidence>
<feature type="transmembrane region" description="Helical" evidence="7">
    <location>
        <begin position="61"/>
        <end position="82"/>
    </location>
</feature>
<feature type="transmembrane region" description="Helical" evidence="7">
    <location>
        <begin position="160"/>
        <end position="182"/>
    </location>
</feature>
<dbReference type="InterPro" id="IPR036259">
    <property type="entry name" value="MFS_trans_sf"/>
</dbReference>
<dbReference type="InterPro" id="IPR005828">
    <property type="entry name" value="MFS_sugar_transport-like"/>
</dbReference>
<dbReference type="RefSeq" id="WP_272745187.1">
    <property type="nucleotide sequence ID" value="NZ_JAQQKV010000002.1"/>
</dbReference>
<comment type="subcellular location">
    <subcellularLocation>
        <location evidence="1">Cell membrane</location>
        <topology evidence="1">Multi-pass membrane protein</topology>
    </subcellularLocation>
</comment>
<dbReference type="InterPro" id="IPR005829">
    <property type="entry name" value="Sugar_transporter_CS"/>
</dbReference>
<protein>
    <submittedName>
        <fullName evidence="9">MFS transporter</fullName>
    </submittedName>
</protein>
<evidence type="ECO:0000259" key="8">
    <source>
        <dbReference type="PROSITE" id="PS50850"/>
    </source>
</evidence>
<feature type="transmembrane region" description="Helical" evidence="7">
    <location>
        <begin position="524"/>
        <end position="546"/>
    </location>
</feature>
<keyword evidence="3" id="KW-1003">Cell membrane</keyword>
<feature type="transmembrane region" description="Helical" evidence="7">
    <location>
        <begin position="497"/>
        <end position="518"/>
    </location>
</feature>
<evidence type="ECO:0000313" key="10">
    <source>
        <dbReference type="Proteomes" id="UP001218579"/>
    </source>
</evidence>
<feature type="transmembrane region" description="Helical" evidence="7">
    <location>
        <begin position="194"/>
        <end position="213"/>
    </location>
</feature>
<feature type="transmembrane region" description="Helical" evidence="7">
    <location>
        <begin position="124"/>
        <end position="148"/>
    </location>
</feature>
<name>A0ABT5HL57_9CAUL</name>
<feature type="transmembrane region" description="Helical" evidence="7">
    <location>
        <begin position="250"/>
        <end position="267"/>
    </location>
</feature>
<keyword evidence="5 7" id="KW-1133">Transmembrane helix</keyword>
<dbReference type="SUPFAM" id="SSF103473">
    <property type="entry name" value="MFS general substrate transporter"/>
    <property type="match status" value="2"/>
</dbReference>
<keyword evidence="6 7" id="KW-0472">Membrane</keyword>
<evidence type="ECO:0000256" key="6">
    <source>
        <dbReference type="ARBA" id="ARBA00023136"/>
    </source>
</evidence>
<sequence>MANDTAPADTENAAKKSDLRTIVAASAAGTTFEWYDFFIFGTLTSIITKNFFTGLSETTGMILALLTFALGFMSRPLGALIFGHIGDRKGRKGTFLYTILIMGIATVLIGFLPTFEQAGIVAPLLLMGLRIVQGIAMGGEYGGAAIYVAEHAPADKRGMFTSWIQTSAGLGLIAALAVILVTRTLTGEEAFADWGWRIPFIISIGLLAVSVYVRTKTAESPSFKALHDKGAVVKDPFRQSFGKWSNLKKVLIALFAFMTAQGVVWYTTFFYTQVFLEKTVRLEPATINYLVMAMTVLSAPLYIFFGSLSDRIGRKKVMVTGIAVAVISFFPGFHMMVKFANPALDQAISKTPVLIFADPRDCSVQFDPVGKAQFTSPCDLAKAIVTNLGVPYESRASEPGAVAATVQIGSEMIAIRSGASLEPAEVRDLKLQATTQLKAALKDAGYPEKADPKQANLWGVFAVLMIFALGATALYGPMASMLVEMFPTNVRYTALSLPYNIGTGWFGGLLPAISFSMVAGSGNIYFGLWYPVIIGSLAVVVAVLFLKDHTGRDLDSIPDDE</sequence>
<keyword evidence="2" id="KW-0813">Transport</keyword>
<feature type="transmembrane region" description="Helical" evidence="7">
    <location>
        <begin position="287"/>
        <end position="305"/>
    </location>
</feature>
<gene>
    <name evidence="9" type="ORF">PQU98_12055</name>
</gene>
<comment type="caution">
    <text evidence="9">The sequence shown here is derived from an EMBL/GenBank/DDBJ whole genome shotgun (WGS) entry which is preliminary data.</text>
</comment>
<dbReference type="Proteomes" id="UP001218579">
    <property type="component" value="Unassembled WGS sequence"/>
</dbReference>
<dbReference type="PROSITE" id="PS00217">
    <property type="entry name" value="SUGAR_TRANSPORT_2"/>
    <property type="match status" value="1"/>
</dbReference>
<feature type="transmembrane region" description="Helical" evidence="7">
    <location>
        <begin position="457"/>
        <end position="476"/>
    </location>
</feature>
<keyword evidence="10" id="KW-1185">Reference proteome</keyword>
<dbReference type="EMBL" id="JAQQKV010000002">
    <property type="protein sequence ID" value="MDC7676870.1"/>
    <property type="molecule type" value="Genomic_DNA"/>
</dbReference>
<reference evidence="9 10" key="1">
    <citation type="submission" date="2023-01" db="EMBL/GenBank/DDBJ databases">
        <title>Novel species of the genus Asticcacaulis isolated from rivers.</title>
        <authorList>
            <person name="Lu H."/>
        </authorList>
    </citation>
    <scope>NUCLEOTIDE SEQUENCE [LARGE SCALE GENOMIC DNA]</scope>
    <source>
        <strain evidence="9 10">LKC15W</strain>
    </source>
</reference>